<accession>A0ABV0HAQ3</accession>
<evidence type="ECO:0000256" key="1">
    <source>
        <dbReference type="SAM" id="SignalP"/>
    </source>
</evidence>
<sequence>MKRIIIALLGFLFLQTSFSFSNMNNGEGIYADQSNLLTPNFATPAFRKRLDDYPEVIVSFIMLRSGGALIPKTLRENGVKLSPQPWIIADLRDVNECMVSFMAKKCNIQNALSWFAAWLPNHLMIAQ</sequence>
<evidence type="ECO:0000313" key="3">
    <source>
        <dbReference type="Proteomes" id="UP001438292"/>
    </source>
</evidence>
<evidence type="ECO:0000313" key="2">
    <source>
        <dbReference type="EMBL" id="MEO3957168.1"/>
    </source>
</evidence>
<feature type="chain" id="PRO_5045059333" evidence="1">
    <location>
        <begin position="22"/>
        <end position="127"/>
    </location>
</feature>
<gene>
    <name evidence="2" type="ORF">ABH309_22255</name>
</gene>
<organism evidence="2 3">
    <name type="scientific">Chromobacterium piscinae</name>
    <dbReference type="NCBI Taxonomy" id="686831"/>
    <lineage>
        <taxon>Bacteria</taxon>
        <taxon>Pseudomonadati</taxon>
        <taxon>Pseudomonadota</taxon>
        <taxon>Betaproteobacteria</taxon>
        <taxon>Neisseriales</taxon>
        <taxon>Chromobacteriaceae</taxon>
        <taxon>Chromobacterium</taxon>
    </lineage>
</organism>
<comment type="caution">
    <text evidence="2">The sequence shown here is derived from an EMBL/GenBank/DDBJ whole genome shotgun (WGS) entry which is preliminary data.</text>
</comment>
<keyword evidence="1" id="KW-0732">Signal</keyword>
<protein>
    <submittedName>
        <fullName evidence="2">Uncharacterized protein</fullName>
    </submittedName>
</protein>
<dbReference type="Proteomes" id="UP001438292">
    <property type="component" value="Unassembled WGS sequence"/>
</dbReference>
<reference evidence="2 3" key="1">
    <citation type="submission" date="2024-05" db="EMBL/GenBank/DDBJ databases">
        <authorList>
            <person name="De Oliveira J.P."/>
            <person name="Noriler S.A."/>
            <person name="De Oliveira A.G."/>
            <person name="Sipoli D.S."/>
        </authorList>
    </citation>
    <scope>NUCLEOTIDE SEQUENCE [LARGE SCALE GENOMIC DNA]</scope>
    <source>
        <strain evidence="2 3">LABIM186</strain>
    </source>
</reference>
<proteinExistence type="predicted"/>
<dbReference type="RefSeq" id="WP_346195727.1">
    <property type="nucleotide sequence ID" value="NZ_JBDJHV010000028.1"/>
</dbReference>
<feature type="signal peptide" evidence="1">
    <location>
        <begin position="1"/>
        <end position="21"/>
    </location>
</feature>
<name>A0ABV0HAQ3_9NEIS</name>
<dbReference type="EMBL" id="JBDQQU010000307">
    <property type="protein sequence ID" value="MEO3957168.1"/>
    <property type="molecule type" value="Genomic_DNA"/>
</dbReference>
<keyword evidence="3" id="KW-1185">Reference proteome</keyword>